<gene>
    <name evidence="22" type="ORF">ATC70_004786</name>
</gene>
<dbReference type="SMART" id="SM00491">
    <property type="entry name" value="HELICc2"/>
    <property type="match status" value="1"/>
</dbReference>
<keyword evidence="12" id="KW-0411">Iron-sulfur</keyword>
<dbReference type="Proteomes" id="UP001304243">
    <property type="component" value="Unassembled WGS sequence"/>
</dbReference>
<keyword evidence="19" id="KW-0175">Coiled coil</keyword>
<evidence type="ECO:0000256" key="8">
    <source>
        <dbReference type="ARBA" id="ARBA00022801"/>
    </source>
</evidence>
<evidence type="ECO:0000256" key="5">
    <source>
        <dbReference type="ARBA" id="ARBA00022723"/>
    </source>
</evidence>
<keyword evidence="15" id="KW-0539">Nucleus</keyword>
<dbReference type="PANTHER" id="PTHR11472">
    <property type="entry name" value="DNA REPAIR DEAD HELICASE RAD3/XP-D SUBFAMILY MEMBER"/>
    <property type="match status" value="1"/>
</dbReference>
<evidence type="ECO:0000256" key="19">
    <source>
        <dbReference type="SAM" id="Coils"/>
    </source>
</evidence>
<keyword evidence="14" id="KW-0413">Isomerase</keyword>
<dbReference type="NCBIfam" id="TIGR00604">
    <property type="entry name" value="rad3"/>
    <property type="match status" value="1"/>
</dbReference>
<dbReference type="PROSITE" id="PS00690">
    <property type="entry name" value="DEAH_ATP_HELICASE"/>
    <property type="match status" value="1"/>
</dbReference>
<protein>
    <recommendedName>
        <fullName evidence="16">DNA 5'-3' helicase</fullName>
        <ecNumber evidence="16">5.6.2.3</ecNumber>
    </recommendedName>
    <alternativeName>
        <fullName evidence="18">DNA 5'-3' helicase FANCJ</fullName>
    </alternativeName>
</protein>
<dbReference type="GO" id="GO:0005634">
    <property type="term" value="C:nucleus"/>
    <property type="evidence" value="ECO:0007669"/>
    <property type="project" value="UniProtKB-SubCell"/>
</dbReference>
<dbReference type="CDD" id="cd18788">
    <property type="entry name" value="SF2_C_XPD"/>
    <property type="match status" value="1"/>
</dbReference>
<dbReference type="InterPro" id="IPR006554">
    <property type="entry name" value="Helicase-like_DEXD_c2"/>
</dbReference>
<dbReference type="InterPro" id="IPR045028">
    <property type="entry name" value="DinG/Rad3-like"/>
</dbReference>
<dbReference type="GO" id="GO:0016818">
    <property type="term" value="F:hydrolase activity, acting on acid anhydrides, in phosphorus-containing anhydrides"/>
    <property type="evidence" value="ECO:0007669"/>
    <property type="project" value="InterPro"/>
</dbReference>
<dbReference type="PANTHER" id="PTHR11472:SF47">
    <property type="entry name" value="FANCONI ANEMIA GROUP J PROTEIN"/>
    <property type="match status" value="1"/>
</dbReference>
<reference evidence="22 23" key="1">
    <citation type="submission" date="2022-11" db="EMBL/GenBank/DDBJ databases">
        <title>Mucor velutinosus strain NIH1002 WGS.</title>
        <authorList>
            <person name="Subramanian P."/>
            <person name="Mullikin J.C."/>
            <person name="Segre J.A."/>
            <person name="Zelazny A.M."/>
        </authorList>
    </citation>
    <scope>NUCLEOTIDE SEQUENCE [LARGE SCALE GENOMIC DNA]</scope>
    <source>
        <strain evidence="22 23">NIH1002</strain>
    </source>
</reference>
<keyword evidence="6" id="KW-0547">Nucleotide-binding</keyword>
<keyword evidence="8" id="KW-0378">Hydrolase</keyword>
<feature type="region of interest" description="Disordered" evidence="20">
    <location>
        <begin position="120"/>
        <end position="151"/>
    </location>
</feature>
<keyword evidence="10" id="KW-0067">ATP-binding</keyword>
<dbReference type="InterPro" id="IPR027417">
    <property type="entry name" value="P-loop_NTPase"/>
</dbReference>
<accession>A0AAN7D9E8</accession>
<keyword evidence="9" id="KW-0347">Helicase</keyword>
<dbReference type="GO" id="GO:0003677">
    <property type="term" value="F:DNA binding"/>
    <property type="evidence" value="ECO:0007669"/>
    <property type="project" value="InterPro"/>
</dbReference>
<dbReference type="GO" id="GO:1990918">
    <property type="term" value="P:double-strand break repair involved in meiotic recombination"/>
    <property type="evidence" value="ECO:0007669"/>
    <property type="project" value="TreeGrafter"/>
</dbReference>
<evidence type="ECO:0000256" key="20">
    <source>
        <dbReference type="SAM" id="MobiDB-lite"/>
    </source>
</evidence>
<feature type="compositionally biased region" description="Polar residues" evidence="20">
    <location>
        <begin position="936"/>
        <end position="958"/>
    </location>
</feature>
<evidence type="ECO:0000256" key="6">
    <source>
        <dbReference type="ARBA" id="ARBA00022741"/>
    </source>
</evidence>
<keyword evidence="4" id="KW-0004">4Fe-4S</keyword>
<keyword evidence="5" id="KW-0479">Metal-binding</keyword>
<evidence type="ECO:0000256" key="17">
    <source>
        <dbReference type="ARBA" id="ARBA00048954"/>
    </source>
</evidence>
<keyword evidence="23" id="KW-1185">Reference proteome</keyword>
<dbReference type="GO" id="GO:0006289">
    <property type="term" value="P:nucleotide-excision repair"/>
    <property type="evidence" value="ECO:0007669"/>
    <property type="project" value="TreeGrafter"/>
</dbReference>
<dbReference type="SMART" id="SM00487">
    <property type="entry name" value="DEXDc"/>
    <property type="match status" value="1"/>
</dbReference>
<feature type="region of interest" description="Disordered" evidence="20">
    <location>
        <begin position="929"/>
        <end position="975"/>
    </location>
</feature>
<evidence type="ECO:0000256" key="11">
    <source>
        <dbReference type="ARBA" id="ARBA00023004"/>
    </source>
</evidence>
<dbReference type="GO" id="GO:0005524">
    <property type="term" value="F:ATP binding"/>
    <property type="evidence" value="ECO:0007669"/>
    <property type="project" value="UniProtKB-KW"/>
</dbReference>
<dbReference type="InterPro" id="IPR014013">
    <property type="entry name" value="Helic_SF1/SF2_ATP-bd_DinG/Rad3"/>
</dbReference>
<dbReference type="InterPro" id="IPR002464">
    <property type="entry name" value="DNA/RNA_helicase_DEAH_CS"/>
</dbReference>
<evidence type="ECO:0000256" key="7">
    <source>
        <dbReference type="ARBA" id="ARBA00022763"/>
    </source>
</evidence>
<dbReference type="RefSeq" id="XP_064677022.1">
    <property type="nucleotide sequence ID" value="XM_064824086.1"/>
</dbReference>
<evidence type="ECO:0000256" key="10">
    <source>
        <dbReference type="ARBA" id="ARBA00022840"/>
    </source>
</evidence>
<feature type="coiled-coil region" evidence="19">
    <location>
        <begin position="862"/>
        <end position="891"/>
    </location>
</feature>
<sequence length="1217" mass="137884">MSIPFDFFASKKTQKQEYTQLDLLDNFIPTAEPAVHKKKVHAPGDGQVITIEGIRIDFPLKPYAAQIQMMTRIIHALNTEENALLESPTGSGKSLALLCAALAWRENQEKLRAAEMLKVQQQVPEKRQITDEPETSQGPSKKVRTRLASPPSFCSDEDFQQPLVKRFVAEVVDPDEEKSQPSTPDLASMDEAKRMKYETYKAVPRIFVGSRTHKQITQLVAELKSNTRYSPRTTILGSRDHLCIHPKVSKSNNKTDDCTALLDENRCGYSHKTQKLLNHSSLKAENRIWDIEDMVQLGKKVRGCPYYAARKLYEGAEVIFCPYNYIIDPVIRKILDINLKNSIVILDEAHNIEDASRGAGSLNIDENMLEVLLKELKLTTRFGGEKEAHSQMDTIISGLYEAMKSEDINYVVKEYERQSCHFTGLELLHTLDEMNINSNTFATDILPAYRKIASHAEAVRKAKESKATQYDDYEMEEIDGLSSQVVHAQGTRAVSNGSLTVLQGLVTVLGFIFEPDQSNAKDYQLVFMKAMKRAAANSNKRRKRFQDPAKQSLWVHKIAFWCLNPGIIFGDMCKETRSVILTSGTLSPLNTFASELGVPFAGRLEANHVIKPSQIWVSSIPHGPNRIPLKCVYSNMESLAFQDEVGETLCDIIERVPYGVLVFMPSYKALDLFMDRWNNTGVMDRLKAKKLVLSEPKGSDKKEFEAVLNTFYEQIDAVEANIDEENRDGALFFAVFRGKVSEGIDFSDNYCRAVVTLGIPFPGFKDLEVNLKRDYNNRMKSQSSGENLLSGTEWYEAQAYRAINQALGRCIRHKNDWGAIILLEERFNKRSIVDNLSKWVKGQYKQPVGYRDSIANLGQFIHRQVEEDRKKAEEEREKRRLEDEKAIKIESQSFTADANPFTIHSSQSFEEEIVTIKEEGKDDYLVTNEKHEKEQSTTSTFSKYFNQHQKTTPSQSIENTHDPLDSSVPLSGPASVTSESETMLHLYPVKEEECHVQVNDDYQTYSPQDDAVEAAEHDFKLDDDDLMPPPQLPSAKYEPQDILHGNNFNDTHSSAKETSSIHFACPKCNRRLLQGSHEEIELVEVRDLECIKDYTGNQCKVQEIRNPSRWEAASHLLGGPLDIRSLPSRGSVLYDRVDDVCFRFISCACDPLAELGIVVCLAANPAKMHHIGKVYLWGFQKDDKLAPLKVDSYNSDNLDVQIPNSQYSSANDIFYNL</sequence>
<name>A0AAN7D9E8_9FUNG</name>
<evidence type="ECO:0000256" key="14">
    <source>
        <dbReference type="ARBA" id="ARBA00023235"/>
    </source>
</evidence>
<comment type="cofactor">
    <cofactor evidence="1">
        <name>[4Fe-4S] cluster</name>
        <dbReference type="ChEBI" id="CHEBI:49883"/>
    </cofactor>
</comment>
<comment type="catalytic activity">
    <reaction evidence="17">
        <text>ATP + H2O = ADP + phosphate + H(+)</text>
        <dbReference type="Rhea" id="RHEA:13065"/>
        <dbReference type="ChEBI" id="CHEBI:15377"/>
        <dbReference type="ChEBI" id="CHEBI:15378"/>
        <dbReference type="ChEBI" id="CHEBI:30616"/>
        <dbReference type="ChEBI" id="CHEBI:43474"/>
        <dbReference type="ChEBI" id="CHEBI:456216"/>
        <dbReference type="EC" id="5.6.2.3"/>
    </reaction>
</comment>
<comment type="subcellular location">
    <subcellularLocation>
        <location evidence="2">Nucleus</location>
    </subcellularLocation>
</comment>
<evidence type="ECO:0000256" key="16">
    <source>
        <dbReference type="ARBA" id="ARBA00044969"/>
    </source>
</evidence>
<evidence type="ECO:0000313" key="22">
    <source>
        <dbReference type="EMBL" id="KAK4510356.1"/>
    </source>
</evidence>
<evidence type="ECO:0000256" key="9">
    <source>
        <dbReference type="ARBA" id="ARBA00022806"/>
    </source>
</evidence>
<evidence type="ECO:0000313" key="23">
    <source>
        <dbReference type="Proteomes" id="UP001304243"/>
    </source>
</evidence>
<dbReference type="Pfam" id="PF13307">
    <property type="entry name" value="Helicase_C_2"/>
    <property type="match status" value="1"/>
</dbReference>
<comment type="similarity">
    <text evidence="3">Belongs to the DEAD box helicase family. DEAH subfamily.</text>
</comment>
<dbReference type="GO" id="GO:0046872">
    <property type="term" value="F:metal ion binding"/>
    <property type="evidence" value="ECO:0007669"/>
    <property type="project" value="UniProtKB-KW"/>
</dbReference>
<dbReference type="GO" id="GO:0043139">
    <property type="term" value="F:5'-3' DNA helicase activity"/>
    <property type="evidence" value="ECO:0007669"/>
    <property type="project" value="UniProtKB-EC"/>
</dbReference>
<dbReference type="FunFam" id="3.40.50.300:FF:000731">
    <property type="entry name" value="Fanconi anemia group J protein homolog"/>
    <property type="match status" value="1"/>
</dbReference>
<evidence type="ECO:0000256" key="12">
    <source>
        <dbReference type="ARBA" id="ARBA00023014"/>
    </source>
</evidence>
<comment type="caution">
    <text evidence="22">The sequence shown here is derived from an EMBL/GenBank/DDBJ whole genome shotgun (WGS) entry which is preliminary data.</text>
</comment>
<keyword evidence="11" id="KW-0408">Iron</keyword>
<evidence type="ECO:0000256" key="2">
    <source>
        <dbReference type="ARBA" id="ARBA00004123"/>
    </source>
</evidence>
<dbReference type="InterPro" id="IPR006555">
    <property type="entry name" value="ATP-dep_Helicase_C"/>
</dbReference>
<evidence type="ECO:0000256" key="15">
    <source>
        <dbReference type="ARBA" id="ARBA00023242"/>
    </source>
</evidence>
<dbReference type="AlphaFoldDB" id="A0AAN7D9E8"/>
<dbReference type="GeneID" id="89948472"/>
<evidence type="ECO:0000256" key="18">
    <source>
        <dbReference type="ARBA" id="ARBA00082714"/>
    </source>
</evidence>
<dbReference type="SMART" id="SM00488">
    <property type="entry name" value="DEXDc2"/>
    <property type="match status" value="1"/>
</dbReference>
<dbReference type="EMBL" id="JASEJX010000033">
    <property type="protein sequence ID" value="KAK4510356.1"/>
    <property type="molecule type" value="Genomic_DNA"/>
</dbReference>
<dbReference type="SUPFAM" id="SSF52540">
    <property type="entry name" value="P-loop containing nucleoside triphosphate hydrolases"/>
    <property type="match status" value="1"/>
</dbReference>
<organism evidence="22 23">
    <name type="scientific">Mucor velutinosus</name>
    <dbReference type="NCBI Taxonomy" id="708070"/>
    <lineage>
        <taxon>Eukaryota</taxon>
        <taxon>Fungi</taxon>
        <taxon>Fungi incertae sedis</taxon>
        <taxon>Mucoromycota</taxon>
        <taxon>Mucoromycotina</taxon>
        <taxon>Mucoromycetes</taxon>
        <taxon>Mucorales</taxon>
        <taxon>Mucorineae</taxon>
        <taxon>Mucoraceae</taxon>
        <taxon>Mucor</taxon>
    </lineage>
</organism>
<dbReference type="Gene3D" id="3.40.50.300">
    <property type="entry name" value="P-loop containing nucleotide triphosphate hydrolases"/>
    <property type="match status" value="2"/>
</dbReference>
<evidence type="ECO:0000256" key="13">
    <source>
        <dbReference type="ARBA" id="ARBA00023204"/>
    </source>
</evidence>
<evidence type="ECO:0000256" key="4">
    <source>
        <dbReference type="ARBA" id="ARBA00022485"/>
    </source>
</evidence>
<dbReference type="InterPro" id="IPR013020">
    <property type="entry name" value="Rad3/Chl1-like"/>
</dbReference>
<keyword evidence="7" id="KW-0227">DNA damage</keyword>
<evidence type="ECO:0000259" key="21">
    <source>
        <dbReference type="PROSITE" id="PS51193"/>
    </source>
</evidence>
<dbReference type="PROSITE" id="PS51193">
    <property type="entry name" value="HELICASE_ATP_BIND_2"/>
    <property type="match status" value="1"/>
</dbReference>
<evidence type="ECO:0000256" key="1">
    <source>
        <dbReference type="ARBA" id="ARBA00001966"/>
    </source>
</evidence>
<dbReference type="Pfam" id="PF06733">
    <property type="entry name" value="DEAD_2"/>
    <property type="match status" value="1"/>
</dbReference>
<dbReference type="GO" id="GO:0051539">
    <property type="term" value="F:4 iron, 4 sulfur cluster binding"/>
    <property type="evidence" value="ECO:0007669"/>
    <property type="project" value="UniProtKB-KW"/>
</dbReference>
<dbReference type="EC" id="5.6.2.3" evidence="16"/>
<keyword evidence="13" id="KW-0234">DNA repair</keyword>
<proteinExistence type="inferred from homology"/>
<evidence type="ECO:0000256" key="3">
    <source>
        <dbReference type="ARBA" id="ARBA00008792"/>
    </source>
</evidence>
<feature type="domain" description="Helicase ATP-binding" evidence="21">
    <location>
        <begin position="52"/>
        <end position="396"/>
    </location>
</feature>
<dbReference type="InterPro" id="IPR010614">
    <property type="entry name" value="RAD3-like_helicase_DEAD"/>
</dbReference>
<dbReference type="InterPro" id="IPR014001">
    <property type="entry name" value="Helicase_ATP-bd"/>
</dbReference>